<keyword evidence="10" id="KW-0012">Acyltransferase</keyword>
<accession>J4UJ33</accession>
<evidence type="ECO:0000256" key="1">
    <source>
        <dbReference type="ARBA" id="ARBA00001933"/>
    </source>
</evidence>
<evidence type="ECO:0000256" key="8">
    <source>
        <dbReference type="ARBA" id="ARBA00022919"/>
    </source>
</evidence>
<dbReference type="InterPro" id="IPR050087">
    <property type="entry name" value="AON_synthase_class-II"/>
</dbReference>
<evidence type="ECO:0000256" key="3">
    <source>
        <dbReference type="ARBA" id="ARBA00004991"/>
    </source>
</evidence>
<keyword evidence="7" id="KW-0663">Pyridoxal phosphate</keyword>
<comment type="pathway">
    <text evidence="2">Lipid metabolism; sphingolipid metabolism.</text>
</comment>
<organism evidence="12 13">
    <name type="scientific">Trichosporon asahii var. asahii (strain ATCC 90039 / CBS 2479 / JCM 2466 / KCTC 7840 / NBRC 103889/ NCYC 2677 / UAMH 7654)</name>
    <name type="common">Yeast</name>
    <dbReference type="NCBI Taxonomy" id="1186058"/>
    <lineage>
        <taxon>Eukaryota</taxon>
        <taxon>Fungi</taxon>
        <taxon>Dikarya</taxon>
        <taxon>Basidiomycota</taxon>
        <taxon>Agaricomycotina</taxon>
        <taxon>Tremellomycetes</taxon>
        <taxon>Trichosporonales</taxon>
        <taxon>Trichosporonaceae</taxon>
        <taxon>Trichosporon</taxon>
    </lineage>
</organism>
<dbReference type="Gene3D" id="3.40.640.10">
    <property type="entry name" value="Type I PLP-dependent aspartate aminotransferase-like (Major domain)"/>
    <property type="match status" value="1"/>
</dbReference>
<evidence type="ECO:0000256" key="4">
    <source>
        <dbReference type="ARBA" id="ARBA00008392"/>
    </source>
</evidence>
<dbReference type="EC" id="2.3.1.50" evidence="5"/>
<evidence type="ECO:0000313" key="13">
    <source>
        <dbReference type="Proteomes" id="UP000002748"/>
    </source>
</evidence>
<dbReference type="HOGENOM" id="CLU_015846_0_2_1"/>
<dbReference type="GO" id="GO:0004758">
    <property type="term" value="F:serine C-palmitoyltransferase activity"/>
    <property type="evidence" value="ECO:0007669"/>
    <property type="project" value="TreeGrafter"/>
</dbReference>
<reference evidence="12 13" key="1">
    <citation type="journal article" date="2012" name="Eukaryot. Cell">
        <title>Draft genome sequence of CBS 2479, the standard type strain of Trichosporon asahii.</title>
        <authorList>
            <person name="Yang R.Y."/>
            <person name="Li H.T."/>
            <person name="Zhu H."/>
            <person name="Zhou G.P."/>
            <person name="Wang M."/>
            <person name="Wang L."/>
        </authorList>
    </citation>
    <scope>NUCLEOTIDE SEQUENCE [LARGE SCALE GENOMIC DNA]</scope>
    <source>
        <strain evidence="13">ATCC 90039 / CBS 2479 / JCM 2466 / KCTC 7840 / NCYC 2677 / UAMH 7654</strain>
    </source>
</reference>
<feature type="domain" description="Aminotransferase class I/classII large" evidence="11">
    <location>
        <begin position="160"/>
        <end position="535"/>
    </location>
</feature>
<evidence type="ECO:0000256" key="2">
    <source>
        <dbReference type="ARBA" id="ARBA00004760"/>
    </source>
</evidence>
<keyword evidence="6 12" id="KW-0808">Transferase</keyword>
<evidence type="ECO:0000256" key="7">
    <source>
        <dbReference type="ARBA" id="ARBA00022898"/>
    </source>
</evidence>
<dbReference type="PANTHER" id="PTHR13693:SF2">
    <property type="entry name" value="SERINE PALMITOYLTRANSFERASE 1"/>
    <property type="match status" value="1"/>
</dbReference>
<dbReference type="OrthoDB" id="3168162at2759"/>
<proteinExistence type="inferred from homology"/>
<dbReference type="GO" id="GO:0030170">
    <property type="term" value="F:pyridoxal phosphate binding"/>
    <property type="evidence" value="ECO:0007669"/>
    <property type="project" value="InterPro"/>
</dbReference>
<evidence type="ECO:0000259" key="11">
    <source>
        <dbReference type="Pfam" id="PF00155"/>
    </source>
</evidence>
<dbReference type="RefSeq" id="XP_014182710.1">
    <property type="nucleotide sequence ID" value="XM_014327235.1"/>
</dbReference>
<evidence type="ECO:0000256" key="6">
    <source>
        <dbReference type="ARBA" id="ARBA00022679"/>
    </source>
</evidence>
<dbReference type="InterPro" id="IPR015424">
    <property type="entry name" value="PyrdxlP-dep_Trfase"/>
</dbReference>
<evidence type="ECO:0000313" key="12">
    <source>
        <dbReference type="EMBL" id="EJT51755.1"/>
    </source>
</evidence>
<dbReference type="InterPro" id="IPR004839">
    <property type="entry name" value="Aminotransferase_I/II_large"/>
</dbReference>
<dbReference type="EMBL" id="ALBS01000047">
    <property type="protein sequence ID" value="EJT51755.1"/>
    <property type="molecule type" value="Genomic_DNA"/>
</dbReference>
<dbReference type="Proteomes" id="UP000002748">
    <property type="component" value="Unassembled WGS sequence"/>
</dbReference>
<sequence>MSSVVEAAATATARAADSNPDISPVLLPFISLLSSFLTQLTELFHRIPGSPIILRYIKSSYQNDPYRSLLEVLLLAYAIRTLLMGRTRGEGAEGALKLSEKPLSHGPTNAAQEVDELIDDWQPVPLINDLSELESKTLESVPTIYGQNGAHARVTPNGKPVLNLAVTDWLGFMENDHIKDVAIGTLREYGVGSCGPMGFYGTIDVHTAFERDVADFLDTESAIIYSQSFLTTSSVIPAFAKRGDIIIADRGVNFAIHKGLQLSRSTIRWYAHGDMEDLERVLTSVQRELKRKGGKLTKRFIVTEGIFENDGMMSDLPRICELKNKFKYRLILDESMSFGMVGKHGRGITEFYGVPAGEVEILVGSMANSLGAGGGFCAGSHHAVAHQRINSAASVFSAALPAMHATVSSAAVKMMEENAGLIPTLQENIRAFRTQLAKLEPSSPFAEKRNGDNPDALISIPSHPDSALIHIFLIKPPGTLEQEEDLLQEIVDEALANGVLVTRARRLRGQEIFDPEPSLKVCISALPSKKEMERAGKVLRDAIIKVAGKR</sequence>
<comment type="caution">
    <text evidence="12">The sequence shown here is derived from an EMBL/GenBank/DDBJ whole genome shotgun (WGS) entry which is preliminary data.</text>
</comment>
<keyword evidence="8" id="KW-0746">Sphingolipid metabolism</keyword>
<dbReference type="AlphaFoldDB" id="J4UJ33"/>
<dbReference type="GO" id="GO:0046513">
    <property type="term" value="P:ceramide biosynthetic process"/>
    <property type="evidence" value="ECO:0007669"/>
    <property type="project" value="TreeGrafter"/>
</dbReference>
<name>J4UJ33_TRIAS</name>
<evidence type="ECO:0000256" key="10">
    <source>
        <dbReference type="ARBA" id="ARBA00023315"/>
    </source>
</evidence>
<dbReference type="PANTHER" id="PTHR13693">
    <property type="entry name" value="CLASS II AMINOTRANSFERASE/8-AMINO-7-OXONONANOATE SYNTHASE"/>
    <property type="match status" value="1"/>
</dbReference>
<comment type="similarity">
    <text evidence="4">Belongs to the class-II pyridoxal-phosphate-dependent aminotransferase family.</text>
</comment>
<keyword evidence="9" id="KW-0443">Lipid metabolism</keyword>
<dbReference type="SUPFAM" id="SSF53383">
    <property type="entry name" value="PLP-dependent transferases"/>
    <property type="match status" value="1"/>
</dbReference>
<comment type="pathway">
    <text evidence="3">Sphingolipid metabolism.</text>
</comment>
<dbReference type="GeneID" id="25990498"/>
<dbReference type="Pfam" id="PF00155">
    <property type="entry name" value="Aminotran_1_2"/>
    <property type="match status" value="1"/>
</dbReference>
<dbReference type="VEuPathDB" id="FungiDB:A1Q1_06986"/>
<gene>
    <name evidence="12" type="ORF">A1Q1_06986</name>
</gene>
<dbReference type="KEGG" id="tasa:A1Q1_06986"/>
<dbReference type="GO" id="GO:0005783">
    <property type="term" value="C:endoplasmic reticulum"/>
    <property type="evidence" value="ECO:0007669"/>
    <property type="project" value="TreeGrafter"/>
</dbReference>
<dbReference type="GO" id="GO:0046512">
    <property type="term" value="P:sphingosine biosynthetic process"/>
    <property type="evidence" value="ECO:0007669"/>
    <property type="project" value="TreeGrafter"/>
</dbReference>
<comment type="cofactor">
    <cofactor evidence="1">
        <name>pyridoxal 5'-phosphate</name>
        <dbReference type="ChEBI" id="CHEBI:597326"/>
    </cofactor>
</comment>
<evidence type="ECO:0000256" key="9">
    <source>
        <dbReference type="ARBA" id="ARBA00023098"/>
    </source>
</evidence>
<dbReference type="InterPro" id="IPR015421">
    <property type="entry name" value="PyrdxlP-dep_Trfase_major"/>
</dbReference>
<evidence type="ECO:0000256" key="5">
    <source>
        <dbReference type="ARBA" id="ARBA00013220"/>
    </source>
</evidence>
<dbReference type="GO" id="GO:0016020">
    <property type="term" value="C:membrane"/>
    <property type="evidence" value="ECO:0007669"/>
    <property type="project" value="GOC"/>
</dbReference>
<protein>
    <recommendedName>
        <fullName evidence="5">serine C-palmitoyltransferase</fullName>
        <ecNumber evidence="5">2.3.1.50</ecNumber>
    </recommendedName>
</protein>